<evidence type="ECO:0000256" key="6">
    <source>
        <dbReference type="ARBA" id="ARBA00023237"/>
    </source>
</evidence>
<evidence type="ECO:0000259" key="8">
    <source>
        <dbReference type="Pfam" id="PF07715"/>
    </source>
</evidence>
<feature type="domain" description="TonB-dependent receptor plug" evidence="8">
    <location>
        <begin position="130"/>
        <end position="238"/>
    </location>
</feature>
<comment type="subcellular location">
    <subcellularLocation>
        <location evidence="1 7">Cell outer membrane</location>
        <topology evidence="1 7">Multi-pass membrane protein</topology>
    </subcellularLocation>
</comment>
<evidence type="ECO:0000256" key="1">
    <source>
        <dbReference type="ARBA" id="ARBA00004571"/>
    </source>
</evidence>
<dbReference type="Gene3D" id="2.60.40.1120">
    <property type="entry name" value="Carboxypeptidase-like, regulatory domain"/>
    <property type="match status" value="1"/>
</dbReference>
<comment type="caution">
    <text evidence="9">The sequence shown here is derived from an EMBL/GenBank/DDBJ whole genome shotgun (WGS) entry which is preliminary data.</text>
</comment>
<proteinExistence type="inferred from homology"/>
<sequence>MNKPYFFKKMYSGFLSSHRYLILVLLVLITLVTRASAQQAVTGTVRDFTTKEPLSGVVVKIKGNSKASVTNNDGKFSIVAQPSETLVFSYIGYTQKEITVGQDRIINVMIESNTATLNDVVVVGYGTQRKSDLTGAVSKIDMKVLDERPQTNIVNALQGAVPGLNIAITGSNAEGSSSTTRIRGDKSITADARPLIILDGIPFDGAFSELNPNDIQSIEILKDASSSAIYGARGANGVIIITTKKGSEGKLSITYDGFVSFDRTINIPSLMDGETFWKYKIEALKAANTTTPTTANPEPWLGTITPTELRMHNAGQSTNWIDVATQDGLKQQHNLSFSGGSKGTKYFVSFNHSNIEGIALNDEFTRDNFRVNLDQALTSWLKFSTNTQMGRYVRDGFPPEFGRAFRMNPLSEAYDASGKIRLSSWEDSSVAFAKNPLSAINEVNSDKTIKVITNNSLDVTLPFIPGLSYKLNTGFTFQTNNYKNYRGRNTYEGAQSNGELNTSNSENNDWILENILTYKRDFGKHRVFITGLYSSQSKTNDNNAVTGKDFPNDVLTYYQASKAGTLAGTSSYSKLNHESQMLRANYSYDSRYLLTATVRRDGFSAFGSNTKFGTFPSVALGWNVSNEGFFKNSAVSNVLSNLKYRLSWGKNGNEAVNAYVTLPNLATFNYLSDDHKALYGFYPSQLASPNLGWETTTSTNTGLDFELLKGKITGTVDAYWSNTSDLLLSRTIPSINGTSSITENIGKTSNSGYEVQLTFNIMQRKDFTWSSTLNYSHYNTKIKDVGIYDQNGNPVDDVGSRWFIGQPISVNYDYVFDGIWQITNAANPTGQQDPRYIYSIPGNVKYLDVDGVNGITTADRQIIGRTIPDFTMSMLNFFTYKDFSLSFFLNGAKGITARDVLLNENDMSYRQNVLNREFWTPGNPINTYPKNDLNGAVNPLKSGYYRKTDYIRLQDITFGYKLPAKLISKIHFDRLSVFANIKNLATWTSWKGLDPEFIGNQLAAPQTRSYVLGVKIGL</sequence>
<evidence type="ECO:0000256" key="7">
    <source>
        <dbReference type="PROSITE-ProRule" id="PRU01360"/>
    </source>
</evidence>
<dbReference type="NCBIfam" id="TIGR04056">
    <property type="entry name" value="OMP_RagA_SusC"/>
    <property type="match status" value="1"/>
</dbReference>
<evidence type="ECO:0000313" key="9">
    <source>
        <dbReference type="EMBL" id="TDO23836.1"/>
    </source>
</evidence>
<dbReference type="AlphaFoldDB" id="A0A4R6IPA6"/>
<dbReference type="Pfam" id="PF07715">
    <property type="entry name" value="Plug"/>
    <property type="match status" value="1"/>
</dbReference>
<dbReference type="InterPro" id="IPR023996">
    <property type="entry name" value="TonB-dep_OMP_SusC/RagA"/>
</dbReference>
<dbReference type="InterPro" id="IPR012910">
    <property type="entry name" value="Plug_dom"/>
</dbReference>
<dbReference type="Gene3D" id="2.170.130.10">
    <property type="entry name" value="TonB-dependent receptor, plug domain"/>
    <property type="match status" value="1"/>
</dbReference>
<keyword evidence="10" id="KW-1185">Reference proteome</keyword>
<dbReference type="SUPFAM" id="SSF49464">
    <property type="entry name" value="Carboxypeptidase regulatory domain-like"/>
    <property type="match status" value="1"/>
</dbReference>
<dbReference type="PROSITE" id="PS52016">
    <property type="entry name" value="TONB_DEPENDENT_REC_3"/>
    <property type="match status" value="1"/>
</dbReference>
<organism evidence="9 10">
    <name type="scientific">Pedobacter duraquae</name>
    <dbReference type="NCBI Taxonomy" id="425511"/>
    <lineage>
        <taxon>Bacteria</taxon>
        <taxon>Pseudomonadati</taxon>
        <taxon>Bacteroidota</taxon>
        <taxon>Sphingobacteriia</taxon>
        <taxon>Sphingobacteriales</taxon>
        <taxon>Sphingobacteriaceae</taxon>
        <taxon>Pedobacter</taxon>
    </lineage>
</organism>
<gene>
    <name evidence="9" type="ORF">CLV32_0121</name>
</gene>
<dbReference type="EMBL" id="SNWM01000001">
    <property type="protein sequence ID" value="TDO23836.1"/>
    <property type="molecule type" value="Genomic_DNA"/>
</dbReference>
<protein>
    <submittedName>
        <fullName evidence="9">TonB-linked SusC/RagA family outer membrane protein</fullName>
    </submittedName>
</protein>
<dbReference type="GO" id="GO:0009279">
    <property type="term" value="C:cell outer membrane"/>
    <property type="evidence" value="ECO:0007669"/>
    <property type="project" value="UniProtKB-SubCell"/>
</dbReference>
<dbReference type="InterPro" id="IPR039426">
    <property type="entry name" value="TonB-dep_rcpt-like"/>
</dbReference>
<dbReference type="Gene3D" id="2.40.170.20">
    <property type="entry name" value="TonB-dependent receptor, beta-barrel domain"/>
    <property type="match status" value="1"/>
</dbReference>
<evidence type="ECO:0000256" key="3">
    <source>
        <dbReference type="ARBA" id="ARBA00022452"/>
    </source>
</evidence>
<keyword evidence="3 7" id="KW-1134">Transmembrane beta strand</keyword>
<keyword evidence="5 7" id="KW-0472">Membrane</keyword>
<reference evidence="9 10" key="1">
    <citation type="submission" date="2019-03" db="EMBL/GenBank/DDBJ databases">
        <title>Genomic Encyclopedia of Archaeal and Bacterial Type Strains, Phase II (KMG-II): from individual species to whole genera.</title>
        <authorList>
            <person name="Goeker M."/>
        </authorList>
    </citation>
    <scope>NUCLEOTIDE SEQUENCE [LARGE SCALE GENOMIC DNA]</scope>
    <source>
        <strain evidence="9 10">DSM 19034</strain>
    </source>
</reference>
<dbReference type="SUPFAM" id="SSF56935">
    <property type="entry name" value="Porins"/>
    <property type="match status" value="1"/>
</dbReference>
<dbReference type="InterPro" id="IPR023997">
    <property type="entry name" value="TonB-dep_OMP_SusC/RagA_CS"/>
</dbReference>
<evidence type="ECO:0000313" key="10">
    <source>
        <dbReference type="Proteomes" id="UP000295499"/>
    </source>
</evidence>
<dbReference type="Pfam" id="PF13715">
    <property type="entry name" value="CarbopepD_reg_2"/>
    <property type="match status" value="1"/>
</dbReference>
<dbReference type="InterPro" id="IPR008969">
    <property type="entry name" value="CarboxyPept-like_regulatory"/>
</dbReference>
<dbReference type="InterPro" id="IPR036942">
    <property type="entry name" value="Beta-barrel_TonB_sf"/>
</dbReference>
<evidence type="ECO:0000256" key="5">
    <source>
        <dbReference type="ARBA" id="ARBA00023136"/>
    </source>
</evidence>
<dbReference type="OrthoDB" id="9768177at2"/>
<evidence type="ECO:0000256" key="4">
    <source>
        <dbReference type="ARBA" id="ARBA00022692"/>
    </source>
</evidence>
<keyword evidence="4 7" id="KW-0812">Transmembrane</keyword>
<comment type="similarity">
    <text evidence="7">Belongs to the TonB-dependent receptor family.</text>
</comment>
<dbReference type="Proteomes" id="UP000295499">
    <property type="component" value="Unassembled WGS sequence"/>
</dbReference>
<evidence type="ECO:0000256" key="2">
    <source>
        <dbReference type="ARBA" id="ARBA00022448"/>
    </source>
</evidence>
<dbReference type="InterPro" id="IPR037066">
    <property type="entry name" value="Plug_dom_sf"/>
</dbReference>
<accession>A0A4R6IPA6</accession>
<keyword evidence="6 7" id="KW-0998">Cell outer membrane</keyword>
<dbReference type="NCBIfam" id="TIGR04057">
    <property type="entry name" value="SusC_RagA_signa"/>
    <property type="match status" value="1"/>
</dbReference>
<keyword evidence="2 7" id="KW-0813">Transport</keyword>
<dbReference type="RefSeq" id="WP_133551378.1">
    <property type="nucleotide sequence ID" value="NZ_SNWM01000001.1"/>
</dbReference>
<name>A0A4R6IPA6_9SPHI</name>